<dbReference type="AlphaFoldDB" id="A0A3Q2YU37"/>
<keyword evidence="4" id="KW-1185">Reference proteome</keyword>
<organism evidence="3 4">
    <name type="scientific">Hippocampus comes</name>
    <name type="common">Tiger tail seahorse</name>
    <dbReference type="NCBI Taxonomy" id="109280"/>
    <lineage>
        <taxon>Eukaryota</taxon>
        <taxon>Metazoa</taxon>
        <taxon>Chordata</taxon>
        <taxon>Craniata</taxon>
        <taxon>Vertebrata</taxon>
        <taxon>Euteleostomi</taxon>
        <taxon>Actinopterygii</taxon>
        <taxon>Neopterygii</taxon>
        <taxon>Teleostei</taxon>
        <taxon>Neoteleostei</taxon>
        <taxon>Acanthomorphata</taxon>
        <taxon>Syngnathiaria</taxon>
        <taxon>Syngnathiformes</taxon>
        <taxon>Syngnathoidei</taxon>
        <taxon>Syngnathidae</taxon>
        <taxon>Hippocampus</taxon>
    </lineage>
</organism>
<dbReference type="Proteomes" id="UP000264820">
    <property type="component" value="Unplaced"/>
</dbReference>
<dbReference type="InterPro" id="IPR012337">
    <property type="entry name" value="RNaseH-like_sf"/>
</dbReference>
<dbReference type="GeneTree" id="ENSGT00940000164001"/>
<dbReference type="Pfam" id="PF14291">
    <property type="entry name" value="DUF4371"/>
    <property type="match status" value="1"/>
</dbReference>
<reference evidence="3" key="1">
    <citation type="submission" date="2025-08" db="UniProtKB">
        <authorList>
            <consortium name="Ensembl"/>
        </authorList>
    </citation>
    <scope>IDENTIFICATION</scope>
</reference>
<dbReference type="Ensembl" id="ENSHCOT00000028770.1">
    <property type="protein sequence ID" value="ENSHCOP00000017117.1"/>
    <property type="gene ID" value="ENSHCOG00000020952.1"/>
</dbReference>
<sequence length="617" mass="70876">MLKKKSLSQHERSTSHIGSQIAWKTFGASRIDLALDEQRRLNVSIHNAKVKENRELLKYLICIICFLAKQELTLRGHDANASCGNYVQLVHAFAEKDAKLDRLLKKSAFNGFSDRIEKDLIEAVADVIRSDVKKEMKGVPFVAVQVDETTDVSNRAHVSVILRYVAKSEVKEAFLGFDDVSGDRRVPAVAEYVLGLLDKYECVDKLVAQTYDGAAVRASELNAVQEKIKEKAPEAMLTHCWAHNLNLLLLHSAKWLHACRAFWKTAEGLGTFFSQSTKRGNLLDDVVKRRLPRVAPTRWSSDSRLLQDISAHQADLRAAFRVMSQHPDSWDSETLMAASGYDRWLSKASTCFLMMLYEGIFEETDALFQLLENKAMDIGRCCTQIQDTMEALERMNLEYHTFHKRFEQKCATLGLTDSKSETSTRSVREERKQVYYDVLDNVTFQMRSRFHRFDHLAFFDLVDCSKFEQMSQNFEDAKLQSLFKYARFFDLVRLKADLLGLYGSKTVRNQCKSPGQLLRFLTDKALVQTVPEATKLLHLVLTVPLTATESAERSTSTLNRLQAFFRNRTDQESQSALAIISVEKERLVKLKEQKEDFYKRVTEKFVQMERRPDFVYM</sequence>
<name>A0A3Q2YU37_HIPCM</name>
<dbReference type="SUPFAM" id="SSF53098">
    <property type="entry name" value="Ribonuclease H-like"/>
    <property type="match status" value="1"/>
</dbReference>
<proteinExistence type="predicted"/>
<feature type="domain" description="HAT C-terminal dimerisation" evidence="1">
    <location>
        <begin position="528"/>
        <end position="584"/>
    </location>
</feature>
<evidence type="ECO:0000313" key="3">
    <source>
        <dbReference type="Ensembl" id="ENSHCOP00000017117.1"/>
    </source>
</evidence>
<dbReference type="GO" id="GO:0046983">
    <property type="term" value="F:protein dimerization activity"/>
    <property type="evidence" value="ECO:0007669"/>
    <property type="project" value="InterPro"/>
</dbReference>
<evidence type="ECO:0008006" key="5">
    <source>
        <dbReference type="Google" id="ProtNLM"/>
    </source>
</evidence>
<dbReference type="OMA" id="QVAKHNE"/>
<dbReference type="STRING" id="109280.ENSHCOP00000017117"/>
<dbReference type="InterPro" id="IPR008906">
    <property type="entry name" value="HATC_C_dom"/>
</dbReference>
<dbReference type="PANTHER" id="PTHR45749:SF28">
    <property type="entry name" value="ZINC FINGER MYM-TYPE PROTEIN 1-LIKE-RELATED"/>
    <property type="match status" value="1"/>
</dbReference>
<reference evidence="3" key="2">
    <citation type="submission" date="2025-09" db="UniProtKB">
        <authorList>
            <consortium name="Ensembl"/>
        </authorList>
    </citation>
    <scope>IDENTIFICATION</scope>
</reference>
<dbReference type="Pfam" id="PF05699">
    <property type="entry name" value="Dimer_Tnp_hAT"/>
    <property type="match status" value="1"/>
</dbReference>
<accession>A0A3Q2YU37</accession>
<evidence type="ECO:0000259" key="1">
    <source>
        <dbReference type="Pfam" id="PF05699"/>
    </source>
</evidence>
<protein>
    <recommendedName>
        <fullName evidence="5">DUF4371 domain-containing protein</fullName>
    </recommendedName>
</protein>
<dbReference type="PANTHER" id="PTHR45749">
    <property type="match status" value="1"/>
</dbReference>
<evidence type="ECO:0000259" key="2">
    <source>
        <dbReference type="Pfam" id="PF14291"/>
    </source>
</evidence>
<dbReference type="InterPro" id="IPR025398">
    <property type="entry name" value="DUF4371"/>
</dbReference>
<feature type="domain" description="DUF4371" evidence="2">
    <location>
        <begin position="54"/>
        <end position="222"/>
    </location>
</feature>
<evidence type="ECO:0000313" key="4">
    <source>
        <dbReference type="Proteomes" id="UP000264820"/>
    </source>
</evidence>